<evidence type="ECO:0000256" key="1">
    <source>
        <dbReference type="SAM" id="MobiDB-lite"/>
    </source>
</evidence>
<feature type="region of interest" description="Disordered" evidence="1">
    <location>
        <begin position="152"/>
        <end position="179"/>
    </location>
</feature>
<dbReference type="EMBL" id="KB007909">
    <property type="protein sequence ID" value="ELR20717.1"/>
    <property type="molecule type" value="Genomic_DNA"/>
</dbReference>
<dbReference type="PANTHER" id="PTHR21220">
    <property type="entry name" value="DNA-DEPENDENT METALLOPROTEASE SPRTN"/>
    <property type="match status" value="1"/>
</dbReference>
<dbReference type="SMART" id="SM00731">
    <property type="entry name" value="SprT"/>
    <property type="match status" value="1"/>
</dbReference>
<name>L8H664_ACACF</name>
<dbReference type="GO" id="GO:0005634">
    <property type="term" value="C:nucleus"/>
    <property type="evidence" value="ECO:0007669"/>
    <property type="project" value="TreeGrafter"/>
</dbReference>
<dbReference type="GO" id="GO:0031593">
    <property type="term" value="F:polyubiquitin modification-dependent protein binding"/>
    <property type="evidence" value="ECO:0007669"/>
    <property type="project" value="TreeGrafter"/>
</dbReference>
<dbReference type="STRING" id="1257118.L8H664"/>
<dbReference type="VEuPathDB" id="AmoebaDB:ACA1_054630"/>
<dbReference type="InterPro" id="IPR044245">
    <property type="entry name" value="Spartan"/>
</dbReference>
<dbReference type="OrthoDB" id="5236983at2759"/>
<evidence type="ECO:0000259" key="2">
    <source>
        <dbReference type="SMART" id="SM00731"/>
    </source>
</evidence>
<dbReference type="PANTHER" id="PTHR21220:SF0">
    <property type="entry name" value="DNA-DEPENDENT METALLOPROTEASE SPRTN"/>
    <property type="match status" value="1"/>
</dbReference>
<proteinExistence type="predicted"/>
<dbReference type="InterPro" id="IPR006640">
    <property type="entry name" value="SprT-like_domain"/>
</dbReference>
<keyword evidence="4" id="KW-1185">Reference proteome</keyword>
<evidence type="ECO:0000313" key="3">
    <source>
        <dbReference type="EMBL" id="ELR20717.1"/>
    </source>
</evidence>
<reference evidence="3 4" key="1">
    <citation type="journal article" date="2013" name="Genome Biol.">
        <title>Genome of Acanthamoeba castellanii highlights extensive lateral gene transfer and early evolution of tyrosine kinase signaling.</title>
        <authorList>
            <person name="Clarke M."/>
            <person name="Lohan A.J."/>
            <person name="Liu B."/>
            <person name="Lagkouvardos I."/>
            <person name="Roy S."/>
            <person name="Zafar N."/>
            <person name="Bertelli C."/>
            <person name="Schilde C."/>
            <person name="Kianianmomeni A."/>
            <person name="Burglin T.R."/>
            <person name="Frech C."/>
            <person name="Turcotte B."/>
            <person name="Kopec K.O."/>
            <person name="Synnott J.M."/>
            <person name="Choo C."/>
            <person name="Paponov I."/>
            <person name="Finkler A."/>
            <person name="Soon Heng Tan C."/>
            <person name="Hutchins A.P."/>
            <person name="Weinmeier T."/>
            <person name="Rattei T."/>
            <person name="Chu J.S."/>
            <person name="Gimenez G."/>
            <person name="Irimia M."/>
            <person name="Rigden D.J."/>
            <person name="Fitzpatrick D.A."/>
            <person name="Lorenzo-Morales J."/>
            <person name="Bateman A."/>
            <person name="Chiu C.H."/>
            <person name="Tang P."/>
            <person name="Hegemann P."/>
            <person name="Fromm H."/>
            <person name="Raoult D."/>
            <person name="Greub G."/>
            <person name="Miranda-Saavedra D."/>
            <person name="Chen N."/>
            <person name="Nash P."/>
            <person name="Ginger M.L."/>
            <person name="Horn M."/>
            <person name="Schaap P."/>
            <person name="Caler L."/>
            <person name="Loftus B."/>
        </authorList>
    </citation>
    <scope>NUCLEOTIDE SEQUENCE [LARGE SCALE GENOMIC DNA]</scope>
    <source>
        <strain evidence="3 4">Neff</strain>
    </source>
</reference>
<accession>L8H664</accession>
<dbReference type="GeneID" id="14921587"/>
<dbReference type="RefSeq" id="XP_004344120.1">
    <property type="nucleotide sequence ID" value="XM_004344070.1"/>
</dbReference>
<dbReference type="AlphaFoldDB" id="L8H664"/>
<dbReference type="GO" id="GO:0006974">
    <property type="term" value="P:DNA damage response"/>
    <property type="evidence" value="ECO:0007669"/>
    <property type="project" value="InterPro"/>
</dbReference>
<dbReference type="GO" id="GO:0004222">
    <property type="term" value="F:metalloendopeptidase activity"/>
    <property type="evidence" value="ECO:0007669"/>
    <property type="project" value="InterPro"/>
</dbReference>
<dbReference type="Proteomes" id="UP000011083">
    <property type="component" value="Unassembled WGS sequence"/>
</dbReference>
<dbReference type="Pfam" id="PF10263">
    <property type="entry name" value="SprT-like"/>
    <property type="match status" value="1"/>
</dbReference>
<dbReference type="KEGG" id="acan:ACA1_054630"/>
<dbReference type="GO" id="GO:0003697">
    <property type="term" value="F:single-stranded DNA binding"/>
    <property type="evidence" value="ECO:0007669"/>
    <property type="project" value="InterPro"/>
</dbReference>
<feature type="compositionally biased region" description="Basic and acidic residues" evidence="1">
    <location>
        <begin position="155"/>
        <end position="167"/>
    </location>
</feature>
<organism evidence="3 4">
    <name type="scientific">Acanthamoeba castellanii (strain ATCC 30010 / Neff)</name>
    <dbReference type="NCBI Taxonomy" id="1257118"/>
    <lineage>
        <taxon>Eukaryota</taxon>
        <taxon>Amoebozoa</taxon>
        <taxon>Discosea</taxon>
        <taxon>Longamoebia</taxon>
        <taxon>Centramoebida</taxon>
        <taxon>Acanthamoebidae</taxon>
        <taxon>Acanthamoeba</taxon>
    </lineage>
</organism>
<sequence>MEAMMQQSDAKPGPEAPWVVNIQELFKRYDQRYFHSLVSSRATLAWSGTLKTDTGKCLVQSEQEGGGVFVDLSEPILRYCTRQDVIDALLHEMIHAYLYLTDDPDWKQHGPSFIQLAETINQAEGANVQPYHTFTREVAFLKLPVASWPSSPHNGLRELTTDEKESQRQYIGRHSGEGTQERPVLRLVCDEYYNRGQQSPTSHYSAIRRPQP</sequence>
<protein>
    <submittedName>
        <fullName evidence="3">Zinc finger RAD18 domain containing protein</fullName>
    </submittedName>
</protein>
<gene>
    <name evidence="3" type="ORF">ACA1_054630</name>
</gene>
<feature type="domain" description="SprT-like" evidence="2">
    <location>
        <begin position="20"/>
        <end position="181"/>
    </location>
</feature>
<evidence type="ECO:0000313" key="4">
    <source>
        <dbReference type="Proteomes" id="UP000011083"/>
    </source>
</evidence>